<keyword evidence="2" id="KW-1185">Reference proteome</keyword>
<protein>
    <submittedName>
        <fullName evidence="1">Uncharacterized protein</fullName>
    </submittedName>
</protein>
<comment type="caution">
    <text evidence="1">The sequence shown here is derived from an EMBL/GenBank/DDBJ whole genome shotgun (WGS) entry which is preliminary data.</text>
</comment>
<accession>A0A3M8D9P0</accession>
<organism evidence="1 2">
    <name type="scientific">Brevibacillus fluminis</name>
    <dbReference type="NCBI Taxonomy" id="511487"/>
    <lineage>
        <taxon>Bacteria</taxon>
        <taxon>Bacillati</taxon>
        <taxon>Bacillota</taxon>
        <taxon>Bacilli</taxon>
        <taxon>Bacillales</taxon>
        <taxon>Paenibacillaceae</taxon>
        <taxon>Brevibacillus</taxon>
    </lineage>
</organism>
<evidence type="ECO:0000313" key="1">
    <source>
        <dbReference type="EMBL" id="RNB84860.1"/>
    </source>
</evidence>
<reference evidence="1 2" key="1">
    <citation type="submission" date="2018-10" db="EMBL/GenBank/DDBJ databases">
        <title>Phylogenomics of Brevibacillus.</title>
        <authorList>
            <person name="Dunlap C."/>
        </authorList>
    </citation>
    <scope>NUCLEOTIDE SEQUENCE [LARGE SCALE GENOMIC DNA]</scope>
    <source>
        <strain evidence="1 2">JCM 15716</strain>
    </source>
</reference>
<gene>
    <name evidence="1" type="ORF">EDM56_20060</name>
</gene>
<name>A0A3M8D9P0_9BACL</name>
<dbReference type="Proteomes" id="UP000271031">
    <property type="component" value="Unassembled WGS sequence"/>
</dbReference>
<evidence type="ECO:0000313" key="2">
    <source>
        <dbReference type="Proteomes" id="UP000271031"/>
    </source>
</evidence>
<dbReference type="AlphaFoldDB" id="A0A3M8D9P0"/>
<proteinExistence type="predicted"/>
<dbReference type="EMBL" id="RHHQ01000016">
    <property type="protein sequence ID" value="RNB84860.1"/>
    <property type="molecule type" value="Genomic_DNA"/>
</dbReference>
<sequence>MIFGVTNGVISGKTIGTVDIQATPREYRYDYSYRYEINPKKLKFSTERFELFSCQTPRIAIPSPDVITTVFNWAAQVAKFPEVMSL</sequence>